<feature type="region of interest" description="Disordered" evidence="1">
    <location>
        <begin position="139"/>
        <end position="160"/>
    </location>
</feature>
<organism evidence="3 4">
    <name type="scientific">Aquabacterium commune</name>
    <dbReference type="NCBI Taxonomy" id="70586"/>
    <lineage>
        <taxon>Bacteria</taxon>
        <taxon>Pseudomonadati</taxon>
        <taxon>Pseudomonadota</taxon>
        <taxon>Betaproteobacteria</taxon>
        <taxon>Burkholderiales</taxon>
        <taxon>Aquabacterium</taxon>
    </lineage>
</organism>
<dbReference type="PROSITE" id="PS51833">
    <property type="entry name" value="HDOD"/>
    <property type="match status" value="1"/>
</dbReference>
<dbReference type="InterPro" id="IPR013976">
    <property type="entry name" value="HDOD"/>
</dbReference>
<dbReference type="PANTHER" id="PTHR33525">
    <property type="match status" value="1"/>
</dbReference>
<dbReference type="RefSeq" id="WP_133608297.1">
    <property type="nucleotide sequence ID" value="NZ_JBASTO010000352.1"/>
</dbReference>
<comment type="caution">
    <text evidence="3">The sequence shown here is derived from an EMBL/GenBank/DDBJ whole genome shotgun (WGS) entry which is preliminary data.</text>
</comment>
<keyword evidence="4" id="KW-1185">Reference proteome</keyword>
<dbReference type="Gene3D" id="1.10.3210.10">
    <property type="entry name" value="Hypothetical protein af1432"/>
    <property type="match status" value="1"/>
</dbReference>
<sequence length="410" mass="45172">MDHAILGQTALAYSPVIDRNRSVAATRLTVWPLQQSAQLDASLLLQALAEAWPVGGQALWLNVASEGLLQDLMRAQPGSHILLEIPAFMACDEANVDALCTLHANGNTLLLKDRPLQALPRAVLPCFKQSIIDYADDRRNDPHQEAHSAPPGAVSGAVSGAGNTRSITSIQAGVRTIGEMENAFRSGATAVLGWPIDDVIQESGKPADQPALQVIVMLIDQVHRQEDIEVLEHTLKRDPPLAYKLMRYINSPAFGLSVEISSFRHAIMILGYQRLKRWLALLLATASKDPNMKPVMFAAVRRGMFMEELARVSGDDDMRNELFICGVFSLLDRMFRQPFSELLKTIPVPERVFQALAERTGPYEPYFKLVQAMEGSDRFEIQEAAEGLMMGFDDINAALLKAMQSAAQLD</sequence>
<evidence type="ECO:0000259" key="2">
    <source>
        <dbReference type="PROSITE" id="PS51833"/>
    </source>
</evidence>
<dbReference type="OrthoDB" id="9804751at2"/>
<accession>A0A4R6RC40</accession>
<name>A0A4R6RC40_9BURK</name>
<dbReference type="Proteomes" id="UP000294593">
    <property type="component" value="Unassembled WGS sequence"/>
</dbReference>
<dbReference type="SUPFAM" id="SSF109604">
    <property type="entry name" value="HD-domain/PDEase-like"/>
    <property type="match status" value="1"/>
</dbReference>
<dbReference type="PANTHER" id="PTHR33525:SF4">
    <property type="entry name" value="CYCLIC DI-GMP PHOSPHODIESTERASE CDGJ"/>
    <property type="match status" value="1"/>
</dbReference>
<dbReference type="EMBL" id="SNXW01000004">
    <property type="protein sequence ID" value="TDP83649.1"/>
    <property type="molecule type" value="Genomic_DNA"/>
</dbReference>
<feature type="domain" description="HDOD" evidence="2">
    <location>
        <begin position="205"/>
        <end position="406"/>
    </location>
</feature>
<reference evidence="3 4" key="1">
    <citation type="submission" date="2019-03" db="EMBL/GenBank/DDBJ databases">
        <title>Genomic Encyclopedia of Type Strains, Phase IV (KMG-IV): sequencing the most valuable type-strain genomes for metagenomic binning, comparative biology and taxonomic classification.</title>
        <authorList>
            <person name="Goeker M."/>
        </authorList>
    </citation>
    <scope>NUCLEOTIDE SEQUENCE [LARGE SCALE GENOMIC DNA]</scope>
    <source>
        <strain evidence="3 4">DSM 11901</strain>
    </source>
</reference>
<evidence type="ECO:0000313" key="4">
    <source>
        <dbReference type="Proteomes" id="UP000294593"/>
    </source>
</evidence>
<gene>
    <name evidence="3" type="ORF">EV672_10427</name>
</gene>
<protein>
    <submittedName>
        <fullName evidence="3">EAL and modified HD-GYP domain-containing signal transduction protein</fullName>
    </submittedName>
</protein>
<feature type="compositionally biased region" description="Low complexity" evidence="1">
    <location>
        <begin position="148"/>
        <end position="160"/>
    </location>
</feature>
<evidence type="ECO:0000256" key="1">
    <source>
        <dbReference type="SAM" id="MobiDB-lite"/>
    </source>
</evidence>
<proteinExistence type="predicted"/>
<dbReference type="AlphaFoldDB" id="A0A4R6RC40"/>
<dbReference type="Pfam" id="PF08668">
    <property type="entry name" value="HDOD"/>
    <property type="match status" value="1"/>
</dbReference>
<dbReference type="InterPro" id="IPR052340">
    <property type="entry name" value="RNase_Y/CdgJ"/>
</dbReference>
<evidence type="ECO:0000313" key="3">
    <source>
        <dbReference type="EMBL" id="TDP83649.1"/>
    </source>
</evidence>